<evidence type="ECO:0000313" key="4">
    <source>
        <dbReference type="EMBL" id="CAI2163073.1"/>
    </source>
</evidence>
<dbReference type="Pfam" id="PF02170">
    <property type="entry name" value="PAZ"/>
    <property type="match status" value="1"/>
</dbReference>
<dbReference type="InterPro" id="IPR003165">
    <property type="entry name" value="Piwi"/>
</dbReference>
<feature type="domain" description="Piwi" evidence="3">
    <location>
        <begin position="453"/>
        <end position="672"/>
    </location>
</feature>
<name>A0A9W4SDC3_9GLOM</name>
<comment type="caution">
    <text evidence="4">The sequence shown here is derived from an EMBL/GenBank/DDBJ whole genome shotgun (WGS) entry which is preliminary data.</text>
</comment>
<evidence type="ECO:0000313" key="5">
    <source>
        <dbReference type="Proteomes" id="UP001153678"/>
    </source>
</evidence>
<gene>
    <name evidence="4" type="ORF">FWILDA_LOCUS883</name>
</gene>
<dbReference type="OrthoDB" id="10252740at2759"/>
<evidence type="ECO:0000256" key="1">
    <source>
        <dbReference type="RuleBase" id="RU361178"/>
    </source>
</evidence>
<dbReference type="Gene3D" id="3.30.420.10">
    <property type="entry name" value="Ribonuclease H-like superfamily/Ribonuclease H"/>
    <property type="match status" value="1"/>
</dbReference>
<dbReference type="Pfam" id="PF08699">
    <property type="entry name" value="ArgoL1"/>
    <property type="match status" value="1"/>
</dbReference>
<sequence>MSKRPDLGCRGRAIKVRANYFEVTSLPDSNIYLYEFTITPVVPSSLKKKYYITSFQDKMQVFLEIRTMYTTRIAELDMEQLHRFLDGNCSSSINIQRGFEALDVLIRYKSSMMHITHQEDEIMYATYGRTFYTNQDSKSIFGGAEIWQGIYQSIKPTPHKLMVNIDICGTAFYENCSLVQMVTKLLGLSNPDDLRRGIQDHERCKLQRALKGLKIHVNHLDSKRTYRIVRITNIPTSDIKFEIDGKITDAVSYFKKSYNSTLQFPFLPCVTIREDITLPIELCEVAKGQRWTRKMNERQTADMSILACLPPRFRAKKIRQSLDILKYQENEYLRKFGMSVSNAMATFEARILPAPMLHYHPSSLVASFIPSGGLWSMRNKKFAFGATLYTGMNITNKFPPIVQCNPLGNIEQSLKQAWIKAGNMTKSPPQLILCILPNTAVPLYAEIKRRPSIILSANVIHLDDCNRSSIAALCASLDAKAYRYAASIRFQRIGMGHIEDLSDMVKELLKTFYQHIGRKPERILFYRDGIIEESLKDVVEALKTAFRLLETNYNPTITYITVQRAHHTRFFPMNKSGSDRLGNCLPGTVVDSTITHPFEFDFYLTSHANFVGTSRPTHYHVLFDENQFTSDSLQTLSYNLCHLYARSTCAVSVVSPVYYARLLCKRAKFHYRYDRWKDSNSDSSESSVGIKPALNFAKVMPELRKTMYFI</sequence>
<dbReference type="CDD" id="cd02846">
    <property type="entry name" value="PAZ_argonaute_like"/>
    <property type="match status" value="1"/>
</dbReference>
<dbReference type="InterPro" id="IPR003100">
    <property type="entry name" value="PAZ_dom"/>
</dbReference>
<dbReference type="Proteomes" id="UP001153678">
    <property type="component" value="Unassembled WGS sequence"/>
</dbReference>
<accession>A0A9W4SDC3</accession>
<dbReference type="AlphaFoldDB" id="A0A9W4SDC3"/>
<dbReference type="InterPro" id="IPR012337">
    <property type="entry name" value="RNaseH-like_sf"/>
</dbReference>
<proteinExistence type="inferred from homology"/>
<organism evidence="4 5">
    <name type="scientific">Funneliformis geosporum</name>
    <dbReference type="NCBI Taxonomy" id="1117311"/>
    <lineage>
        <taxon>Eukaryota</taxon>
        <taxon>Fungi</taxon>
        <taxon>Fungi incertae sedis</taxon>
        <taxon>Mucoromycota</taxon>
        <taxon>Glomeromycotina</taxon>
        <taxon>Glomeromycetes</taxon>
        <taxon>Glomerales</taxon>
        <taxon>Glomeraceae</taxon>
        <taxon>Funneliformis</taxon>
    </lineage>
</organism>
<dbReference type="EMBL" id="CAMKVN010000068">
    <property type="protein sequence ID" value="CAI2163073.1"/>
    <property type="molecule type" value="Genomic_DNA"/>
</dbReference>
<dbReference type="SMART" id="SM00949">
    <property type="entry name" value="PAZ"/>
    <property type="match status" value="1"/>
</dbReference>
<dbReference type="InterPro" id="IPR036397">
    <property type="entry name" value="RNaseH_sf"/>
</dbReference>
<dbReference type="PROSITE" id="PS50821">
    <property type="entry name" value="PAZ"/>
    <property type="match status" value="1"/>
</dbReference>
<dbReference type="GO" id="GO:0003723">
    <property type="term" value="F:RNA binding"/>
    <property type="evidence" value="ECO:0007669"/>
    <property type="project" value="InterPro"/>
</dbReference>
<comment type="similarity">
    <text evidence="1">Belongs to the argonaute family.</text>
</comment>
<dbReference type="SUPFAM" id="SSF101690">
    <property type="entry name" value="PAZ domain"/>
    <property type="match status" value="1"/>
</dbReference>
<evidence type="ECO:0000259" key="2">
    <source>
        <dbReference type="PROSITE" id="PS50821"/>
    </source>
</evidence>
<dbReference type="InterPro" id="IPR014811">
    <property type="entry name" value="ArgoL1"/>
</dbReference>
<feature type="domain" description="PAZ" evidence="2">
    <location>
        <begin position="177"/>
        <end position="287"/>
    </location>
</feature>
<dbReference type="SMART" id="SM01163">
    <property type="entry name" value="DUF1785"/>
    <property type="match status" value="1"/>
</dbReference>
<evidence type="ECO:0000259" key="3">
    <source>
        <dbReference type="PROSITE" id="PS50822"/>
    </source>
</evidence>
<dbReference type="InterPro" id="IPR032472">
    <property type="entry name" value="ArgoL2"/>
</dbReference>
<protein>
    <submittedName>
        <fullName evidence="4">11322_t:CDS:1</fullName>
    </submittedName>
</protein>
<keyword evidence="5" id="KW-1185">Reference proteome</keyword>
<reference evidence="4" key="1">
    <citation type="submission" date="2022-08" db="EMBL/GenBank/DDBJ databases">
        <authorList>
            <person name="Kallberg Y."/>
            <person name="Tangrot J."/>
            <person name="Rosling A."/>
        </authorList>
    </citation>
    <scope>NUCLEOTIDE SEQUENCE</scope>
    <source>
        <strain evidence="4">Wild A</strain>
    </source>
</reference>
<dbReference type="SUPFAM" id="SSF53098">
    <property type="entry name" value="Ribonuclease H-like"/>
    <property type="match status" value="1"/>
</dbReference>
<dbReference type="Gene3D" id="2.170.260.10">
    <property type="entry name" value="paz domain"/>
    <property type="match status" value="1"/>
</dbReference>
<dbReference type="Pfam" id="PF02171">
    <property type="entry name" value="Piwi"/>
    <property type="match status" value="1"/>
</dbReference>
<dbReference type="PROSITE" id="PS50822">
    <property type="entry name" value="PIWI"/>
    <property type="match status" value="1"/>
</dbReference>
<dbReference type="InterPro" id="IPR036085">
    <property type="entry name" value="PAZ_dom_sf"/>
</dbReference>
<dbReference type="Pfam" id="PF16488">
    <property type="entry name" value="ArgoL2"/>
    <property type="match status" value="1"/>
</dbReference>
<dbReference type="PANTHER" id="PTHR22891">
    <property type="entry name" value="EUKARYOTIC TRANSLATION INITIATION FACTOR 2C"/>
    <property type="match status" value="1"/>
</dbReference>
<dbReference type="SMART" id="SM00950">
    <property type="entry name" value="Piwi"/>
    <property type="match status" value="1"/>
</dbReference>